<evidence type="ECO:0000256" key="3">
    <source>
        <dbReference type="ARBA" id="ARBA00022840"/>
    </source>
</evidence>
<dbReference type="InterPro" id="IPR002156">
    <property type="entry name" value="RNaseH_domain"/>
</dbReference>
<dbReference type="CDD" id="cd06222">
    <property type="entry name" value="RNase_H_like"/>
    <property type="match status" value="1"/>
</dbReference>
<dbReference type="InterPro" id="IPR020575">
    <property type="entry name" value="Hsp90_N"/>
</dbReference>
<evidence type="ECO:0000259" key="6">
    <source>
        <dbReference type="Pfam" id="PF13456"/>
    </source>
</evidence>
<dbReference type="InterPro" id="IPR001404">
    <property type="entry name" value="Hsp90_fam"/>
</dbReference>
<dbReference type="Gene3D" id="3.30.565.10">
    <property type="entry name" value="Histidine kinase-like ATPase, C-terminal domain"/>
    <property type="match status" value="1"/>
</dbReference>
<organism evidence="8 9">
    <name type="scientific">Coffea arabica</name>
    <name type="common">Arabian coffee</name>
    <dbReference type="NCBI Taxonomy" id="13443"/>
    <lineage>
        <taxon>Eukaryota</taxon>
        <taxon>Viridiplantae</taxon>
        <taxon>Streptophyta</taxon>
        <taxon>Embryophyta</taxon>
        <taxon>Tracheophyta</taxon>
        <taxon>Spermatophyta</taxon>
        <taxon>Magnoliopsida</taxon>
        <taxon>eudicotyledons</taxon>
        <taxon>Gunneridae</taxon>
        <taxon>Pentapetalae</taxon>
        <taxon>asterids</taxon>
        <taxon>lamiids</taxon>
        <taxon>Gentianales</taxon>
        <taxon>Rubiaceae</taxon>
        <taxon>Ixoroideae</taxon>
        <taxon>Gardenieae complex</taxon>
        <taxon>Bertiereae - Coffeeae clade</taxon>
        <taxon>Coffeeae</taxon>
        <taxon>Coffea</taxon>
    </lineage>
</organism>
<dbReference type="SUPFAM" id="SSF55874">
    <property type="entry name" value="ATPase domain of HSP90 chaperone/DNA topoisomerase II/histidine kinase"/>
    <property type="match status" value="1"/>
</dbReference>
<dbReference type="Pfam" id="PF13456">
    <property type="entry name" value="RVT_3"/>
    <property type="match status" value="1"/>
</dbReference>
<evidence type="ECO:0000259" key="7">
    <source>
        <dbReference type="Pfam" id="PF13966"/>
    </source>
</evidence>
<dbReference type="RefSeq" id="XP_027109352.1">
    <property type="nucleotide sequence ID" value="XM_027253551.1"/>
</dbReference>
<proteinExistence type="inferred from homology"/>
<dbReference type="InterPro" id="IPR036890">
    <property type="entry name" value="HATPase_C_sf"/>
</dbReference>
<sequence>MSVDSAPGPDGFGMGFYQSCWDIIKVDLLASIHDYFKGVAQPRGWSSSLLVLLPKVDGASQWQHFRPISLCNVSPKTISKILTKRLNTLLPALISPWQTGFVPGREICDNILLAQELVFDLDRRLTCPNLILKLDMEKAYDRGPPSPRCFYMSAGSRVPYLSFADDMIIFMRSSAEPLSAIRHFLTSYQAMSRQKVNELFIRLVPDKVNKTLSLIDSGVGMTKADLVNNLGTIARSGTKEFMEASQAGADVSMIGQFGVGFCSAYTTLHQNSPSRLQIFTEQNHGVQQAGWCVSFSIDFWQKFELICSTGALNCSAQGVRSPPKGVLVALGRICNSFLWDQNANARRLHWCAWEKLCFPLQEGGLRVRSFAEMSRAFSCKLWWRLWGHNSSSDEFMHTKYIRRAHPASVVVERAPFPWRRLNEVRGFVEGNTRWCLGEGMLDFWLDIWCGDQPLASRLGFLDPPYLLVGEFYSLDGWNVPRLREWVPQSLLTEILEIPFDPSQKDRRVWGLSSSSEFSVSSAWEALRQKRNISLVDKFIWDPVIPGKISFFSWRLVCKWVPIDCVVQQKGVALASCCGYCLQASESFNHVFLTGPVAAAVWRLVQAIFELFYRYLSSGSSGRVVRWLKSTPPCVKLNTDDCVAVGGAASGGLVRDSEGDLVFAFYKEFGEVDMLTAEALSLQVGLTHCQARGVQQLTVEVDNRSLVRVIQRYRLLLREVRATVQFIYREGNLPADALVAARLGCDGYSINMSQTHATSDPYDMKHVLEALTGAIDRMAQRIDTLEDKVEQSTLGKNASKRQP</sequence>
<reference evidence="8" key="1">
    <citation type="journal article" date="2025" name="Foods">
        <title>Unveiling the Microbial Signatures of Arabica Coffee Cherries: Insights into Ripeness Specific Diversity, Functional Traits, and Implications for Quality and Safety.</title>
        <authorList>
            <consortium name="RefSeq"/>
            <person name="Tenea G.N."/>
            <person name="Cifuentes V."/>
            <person name="Reyes P."/>
            <person name="Cevallos-Vallejos M."/>
        </authorList>
    </citation>
    <scope>NUCLEOTIDE SEQUENCE [LARGE SCALE GENOMIC DNA]</scope>
</reference>
<dbReference type="Pfam" id="PF00078">
    <property type="entry name" value="RVT_1"/>
    <property type="match status" value="1"/>
</dbReference>
<dbReference type="PRINTS" id="PR00775">
    <property type="entry name" value="HEATSHOCK90"/>
</dbReference>
<evidence type="ECO:0000313" key="8">
    <source>
        <dbReference type="Proteomes" id="UP001652660"/>
    </source>
</evidence>
<evidence type="ECO:0000256" key="4">
    <source>
        <dbReference type="ARBA" id="ARBA00023186"/>
    </source>
</evidence>
<keyword evidence="3" id="KW-0067">ATP-binding</keyword>
<dbReference type="SUPFAM" id="SSF56672">
    <property type="entry name" value="DNA/RNA polymerases"/>
    <property type="match status" value="1"/>
</dbReference>
<evidence type="ECO:0000256" key="2">
    <source>
        <dbReference type="ARBA" id="ARBA00022741"/>
    </source>
</evidence>
<keyword evidence="4" id="KW-0143">Chaperone</keyword>
<dbReference type="InterPro" id="IPR000477">
    <property type="entry name" value="RT_dom"/>
</dbReference>
<keyword evidence="8" id="KW-1185">Reference proteome</keyword>
<feature type="domain" description="RNase H type-1" evidence="6">
    <location>
        <begin position="646"/>
        <end position="738"/>
    </location>
</feature>
<feature type="domain" description="Reverse transcriptase" evidence="5">
    <location>
        <begin position="62"/>
        <end position="142"/>
    </location>
</feature>
<dbReference type="PANTHER" id="PTHR11528">
    <property type="entry name" value="HEAT SHOCK PROTEIN 90 FAMILY MEMBER"/>
    <property type="match status" value="1"/>
</dbReference>
<evidence type="ECO:0000259" key="5">
    <source>
        <dbReference type="Pfam" id="PF00078"/>
    </source>
</evidence>
<evidence type="ECO:0000313" key="9">
    <source>
        <dbReference type="RefSeq" id="XP_027109352.1"/>
    </source>
</evidence>
<feature type="domain" description="Reverse transcriptase zinc-binding" evidence="7">
    <location>
        <begin position="517"/>
        <end position="601"/>
    </location>
</feature>
<evidence type="ECO:0000256" key="1">
    <source>
        <dbReference type="ARBA" id="ARBA00008239"/>
    </source>
</evidence>
<dbReference type="GeneID" id="113729227"/>
<dbReference type="InterPro" id="IPR043502">
    <property type="entry name" value="DNA/RNA_pol_sf"/>
</dbReference>
<dbReference type="GO" id="GO:0004523">
    <property type="term" value="F:RNA-DNA hybrid ribonuclease activity"/>
    <property type="evidence" value="ECO:0007669"/>
    <property type="project" value="InterPro"/>
</dbReference>
<keyword evidence="2" id="KW-0547">Nucleotide-binding</keyword>
<dbReference type="GO" id="GO:0005524">
    <property type="term" value="F:ATP binding"/>
    <property type="evidence" value="ECO:0007669"/>
    <property type="project" value="UniProtKB-KW"/>
</dbReference>
<name>A0A6P6W5B6_COFAR</name>
<protein>
    <submittedName>
        <fullName evidence="9">Uncharacterized protein</fullName>
    </submittedName>
</protein>
<reference evidence="9" key="2">
    <citation type="submission" date="2025-08" db="UniProtKB">
        <authorList>
            <consortium name="RefSeq"/>
        </authorList>
    </citation>
    <scope>IDENTIFICATION</scope>
    <source>
        <tissue evidence="9">Leaves</tissue>
    </source>
</reference>
<dbReference type="Proteomes" id="UP001652660">
    <property type="component" value="Chromosome 2e"/>
</dbReference>
<dbReference type="InterPro" id="IPR044730">
    <property type="entry name" value="RNase_H-like_dom_plant"/>
</dbReference>
<dbReference type="Pfam" id="PF13966">
    <property type="entry name" value="zf-RVT"/>
    <property type="match status" value="1"/>
</dbReference>
<comment type="similarity">
    <text evidence="1">Belongs to the heat shock protein 90 family.</text>
</comment>
<dbReference type="GO" id="GO:0051082">
    <property type="term" value="F:unfolded protein binding"/>
    <property type="evidence" value="ECO:0007669"/>
    <property type="project" value="InterPro"/>
</dbReference>
<dbReference type="GO" id="GO:0016887">
    <property type="term" value="F:ATP hydrolysis activity"/>
    <property type="evidence" value="ECO:0007669"/>
    <property type="project" value="InterPro"/>
</dbReference>
<dbReference type="GO" id="GO:0003676">
    <property type="term" value="F:nucleic acid binding"/>
    <property type="evidence" value="ECO:0007669"/>
    <property type="project" value="InterPro"/>
</dbReference>
<dbReference type="InterPro" id="IPR026960">
    <property type="entry name" value="RVT-Znf"/>
</dbReference>
<dbReference type="GO" id="GO:0140662">
    <property type="term" value="F:ATP-dependent protein folding chaperone"/>
    <property type="evidence" value="ECO:0007669"/>
    <property type="project" value="InterPro"/>
</dbReference>
<accession>A0A6P6W5B6</accession>
<gene>
    <name evidence="9" type="primary">LOC113729227</name>
</gene>
<dbReference type="AlphaFoldDB" id="A0A6P6W5B6"/>